<comment type="caution">
    <text evidence="1">The sequence shown here is derived from an EMBL/GenBank/DDBJ whole genome shotgun (WGS) entry which is preliminary data.</text>
</comment>
<evidence type="ECO:0000313" key="1">
    <source>
        <dbReference type="EMBL" id="KAJ7562677.1"/>
    </source>
</evidence>
<keyword evidence="2" id="KW-1185">Reference proteome</keyword>
<proteinExistence type="predicted"/>
<protein>
    <submittedName>
        <fullName evidence="1">Uncharacterized protein</fullName>
    </submittedName>
</protein>
<reference evidence="2" key="1">
    <citation type="journal article" date="2024" name="Proc. Natl. Acad. Sci. U.S.A.">
        <title>Extraordinary preservation of gene collinearity over three hundred million years revealed in homosporous lycophytes.</title>
        <authorList>
            <person name="Li C."/>
            <person name="Wickell D."/>
            <person name="Kuo L.Y."/>
            <person name="Chen X."/>
            <person name="Nie B."/>
            <person name="Liao X."/>
            <person name="Peng D."/>
            <person name="Ji J."/>
            <person name="Jenkins J."/>
            <person name="Williams M."/>
            <person name="Shu S."/>
            <person name="Plott C."/>
            <person name="Barry K."/>
            <person name="Rajasekar S."/>
            <person name="Grimwood J."/>
            <person name="Han X."/>
            <person name="Sun S."/>
            <person name="Hou Z."/>
            <person name="He W."/>
            <person name="Dai G."/>
            <person name="Sun C."/>
            <person name="Schmutz J."/>
            <person name="Leebens-Mack J.H."/>
            <person name="Li F.W."/>
            <person name="Wang L."/>
        </authorList>
    </citation>
    <scope>NUCLEOTIDE SEQUENCE [LARGE SCALE GENOMIC DNA]</scope>
    <source>
        <strain evidence="2">cv. PW_Plant_1</strain>
    </source>
</reference>
<gene>
    <name evidence="1" type="ORF">O6H91_03G080000</name>
</gene>
<name>A0ACC2E876_DIPCM</name>
<organism evidence="1 2">
    <name type="scientific">Diphasiastrum complanatum</name>
    <name type="common">Issler's clubmoss</name>
    <name type="synonym">Lycopodium complanatum</name>
    <dbReference type="NCBI Taxonomy" id="34168"/>
    <lineage>
        <taxon>Eukaryota</taxon>
        <taxon>Viridiplantae</taxon>
        <taxon>Streptophyta</taxon>
        <taxon>Embryophyta</taxon>
        <taxon>Tracheophyta</taxon>
        <taxon>Lycopodiopsida</taxon>
        <taxon>Lycopodiales</taxon>
        <taxon>Lycopodiaceae</taxon>
        <taxon>Lycopodioideae</taxon>
        <taxon>Diphasiastrum</taxon>
    </lineage>
</organism>
<evidence type="ECO:0000313" key="2">
    <source>
        <dbReference type="Proteomes" id="UP001162992"/>
    </source>
</evidence>
<dbReference type="EMBL" id="CM055094">
    <property type="protein sequence ID" value="KAJ7562677.1"/>
    <property type="molecule type" value="Genomic_DNA"/>
</dbReference>
<dbReference type="Proteomes" id="UP001162992">
    <property type="component" value="Chromosome 3"/>
</dbReference>
<sequence>MEYPDINQHVAKGSSSWTAYFRGRFGSDSRSDSYDQHQFGKEANEDYADGNRVSTSFEPSPKVMKMKWHKKVTSTLTSFVKHREIVPTRGKKLSLQNRVRSISQSFRKDGRGVLASFRTALKFVINRKCKKQSLLDLDSVGQMQEEGQLAAQINDETTDVSLNPLQKGIFYGAYLMEPDQQSCNTSAANQLQNMSFASGSNLCQGTHGKSKDPIACEQLSIPAAHTKAFESSNSQQKRIPEEVETKPKSAVESAALFSGRNSSSKYESPLLSEYRSWLAANPLEQFEYNCPPGGLDSVVLYFTSLQAIRKTFDDCKIVRLLLQGFQIKVDERDVAMHRAFKVELQDFLRLSPVNQVPRLFIKGRYVGGAEEVVNLNEDGTLVRLLNDCPKQISKEPCNGCAGVRFILCTNCNGSRKSVNQKEEEIQEDKDEAVEQYCQHCNEIGLIRCVKCL</sequence>
<accession>A0ACC2E876</accession>